<dbReference type="OrthoDB" id="9787898at2"/>
<dbReference type="Pfam" id="PF04055">
    <property type="entry name" value="Radical_SAM"/>
    <property type="match status" value="1"/>
</dbReference>
<comment type="function">
    <text evidence="13">Catalyzes the radical-mediated insertion of two sulfur atoms into the C-6 and C-8 positions of the octanoyl moiety bound to the lipoyl domains of lipoate-dependent enzymes, thereby converting the octanoylated domains into lipoylated derivatives.</text>
</comment>
<dbReference type="SMART" id="SM00729">
    <property type="entry name" value="Elp3"/>
    <property type="match status" value="1"/>
</dbReference>
<dbReference type="NCBIfam" id="TIGR00214">
    <property type="entry name" value="lipB"/>
    <property type="match status" value="1"/>
</dbReference>
<keyword evidence="6 13" id="KW-0479">Metal-binding</keyword>
<evidence type="ECO:0000256" key="5">
    <source>
        <dbReference type="ARBA" id="ARBA00022691"/>
    </source>
</evidence>
<evidence type="ECO:0000256" key="9">
    <source>
        <dbReference type="ARBA" id="ARBA00023315"/>
    </source>
</evidence>
<evidence type="ECO:0000256" key="12">
    <source>
        <dbReference type="HAMAP-Rule" id="MF_00013"/>
    </source>
</evidence>
<dbReference type="GO" id="GO:0046872">
    <property type="term" value="F:metal ion binding"/>
    <property type="evidence" value="ECO:0007669"/>
    <property type="project" value="UniProtKB-KW"/>
</dbReference>
<dbReference type="InterPro" id="IPR020605">
    <property type="entry name" value="Octanoyltransferase_CS"/>
</dbReference>
<comment type="cofactor">
    <cofactor evidence="13">
        <name>[4Fe-4S] cluster</name>
        <dbReference type="ChEBI" id="CHEBI:49883"/>
    </cofactor>
    <text evidence="13">Binds 2 [4Fe-4S] clusters per subunit. One cluster is coordinated with 3 cysteines and an exchangeable S-adenosyl-L-methionine.</text>
</comment>
<dbReference type="NCBIfam" id="NF009544">
    <property type="entry name" value="PRK12928.1"/>
    <property type="match status" value="1"/>
</dbReference>
<evidence type="ECO:0000256" key="3">
    <source>
        <dbReference type="ARBA" id="ARBA00022490"/>
    </source>
</evidence>
<dbReference type="InterPro" id="IPR013785">
    <property type="entry name" value="Aldolase_TIM"/>
</dbReference>
<comment type="subcellular location">
    <subcellularLocation>
        <location evidence="12">Cytoplasm</location>
    </subcellularLocation>
</comment>
<feature type="binding site" evidence="13">
    <location>
        <position position="268"/>
    </location>
    <ligand>
        <name>[4Fe-4S] cluster</name>
        <dbReference type="ChEBI" id="CHEBI:49883"/>
        <label>1</label>
    </ligand>
</feature>
<keyword evidence="7 13" id="KW-0408">Iron</keyword>
<comment type="similarity">
    <text evidence="13">Belongs to the radical SAM superfamily. Lipoyl synthase family.</text>
</comment>
<feature type="binding site" evidence="13">
    <location>
        <position position="257"/>
    </location>
    <ligand>
        <name>[4Fe-4S] cluster</name>
        <dbReference type="ChEBI" id="CHEBI:49883"/>
        <label>1</label>
    </ligand>
</feature>
<keyword evidence="2 13" id="KW-0004">4Fe-4S</keyword>
<dbReference type="STRING" id="706587.Desti_0754"/>
<dbReference type="CDD" id="cd01335">
    <property type="entry name" value="Radical_SAM"/>
    <property type="match status" value="1"/>
</dbReference>
<dbReference type="FunFam" id="3.20.20.70:FF:000040">
    <property type="entry name" value="Lipoyl synthase"/>
    <property type="match status" value="1"/>
</dbReference>
<feature type="site" description="Lowers pKa of active site Cys" evidence="12">
    <location>
        <position position="143"/>
    </location>
</feature>
<keyword evidence="17" id="KW-1185">Reference proteome</keyword>
<evidence type="ECO:0000256" key="8">
    <source>
        <dbReference type="ARBA" id="ARBA00023014"/>
    </source>
</evidence>
<dbReference type="eggNOG" id="COG0320">
    <property type="taxonomic scope" value="Bacteria"/>
</dbReference>
<dbReference type="Gene3D" id="3.20.20.70">
    <property type="entry name" value="Aldolase class I"/>
    <property type="match status" value="1"/>
</dbReference>
<dbReference type="PROSITE" id="PS01313">
    <property type="entry name" value="LIPB"/>
    <property type="match status" value="1"/>
</dbReference>
<dbReference type="eggNOG" id="COG0321">
    <property type="taxonomic scope" value="Bacteria"/>
</dbReference>
<keyword evidence="3 12" id="KW-0963">Cytoplasm</keyword>
<gene>
    <name evidence="13" type="primary">lipA</name>
    <name evidence="12" type="synonym">lipB</name>
    <name evidence="16" type="ordered locus">Desti_0754</name>
</gene>
<dbReference type="PANTHER" id="PTHR10949">
    <property type="entry name" value="LIPOYL SYNTHASE"/>
    <property type="match status" value="1"/>
</dbReference>
<name>I4C1N8_DESTA</name>
<reference evidence="17" key="1">
    <citation type="submission" date="2012-06" db="EMBL/GenBank/DDBJ databases">
        <title>Complete sequence of chromosome of Desulfomonile tiedjei DSM 6799.</title>
        <authorList>
            <person name="Lucas S."/>
            <person name="Copeland A."/>
            <person name="Lapidus A."/>
            <person name="Glavina del Rio T."/>
            <person name="Dalin E."/>
            <person name="Tice H."/>
            <person name="Bruce D."/>
            <person name="Goodwin L."/>
            <person name="Pitluck S."/>
            <person name="Peters L."/>
            <person name="Ovchinnikova G."/>
            <person name="Zeytun A."/>
            <person name="Lu M."/>
            <person name="Kyrpides N."/>
            <person name="Mavromatis K."/>
            <person name="Ivanova N."/>
            <person name="Brettin T."/>
            <person name="Detter J.C."/>
            <person name="Han C."/>
            <person name="Larimer F."/>
            <person name="Land M."/>
            <person name="Hauser L."/>
            <person name="Markowitz V."/>
            <person name="Cheng J.-F."/>
            <person name="Hugenholtz P."/>
            <person name="Woyke T."/>
            <person name="Wu D."/>
            <person name="Spring S."/>
            <person name="Schroeder M."/>
            <person name="Brambilla E."/>
            <person name="Klenk H.-P."/>
            <person name="Eisen J.A."/>
        </authorList>
    </citation>
    <scope>NUCLEOTIDE SEQUENCE [LARGE SCALE GENOMIC DNA]</scope>
    <source>
        <strain evidence="17">ATCC 49306 / DSM 6799 / DCB-1</strain>
    </source>
</reference>
<evidence type="ECO:0000256" key="2">
    <source>
        <dbReference type="ARBA" id="ARBA00022485"/>
    </source>
</evidence>
<dbReference type="InterPro" id="IPR003698">
    <property type="entry name" value="Lipoyl_synth"/>
</dbReference>
<keyword evidence="8 13" id="KW-0411">Iron-sulfur</keyword>
<dbReference type="Gene3D" id="3.30.930.10">
    <property type="entry name" value="Bira Bifunctional Protein, Domain 2"/>
    <property type="match status" value="1"/>
</dbReference>
<dbReference type="InterPro" id="IPR007197">
    <property type="entry name" value="rSAM"/>
</dbReference>
<dbReference type="UniPathway" id="UPA00538">
    <property type="reaction ID" value="UER00592"/>
</dbReference>
<dbReference type="SFLD" id="SFLDF00271">
    <property type="entry name" value="lipoyl_synthase"/>
    <property type="match status" value="1"/>
</dbReference>
<dbReference type="GO" id="GO:0005737">
    <property type="term" value="C:cytoplasm"/>
    <property type="evidence" value="ECO:0007669"/>
    <property type="project" value="UniProtKB-SubCell"/>
</dbReference>
<dbReference type="HOGENOM" id="CLU_033144_5_1_7"/>
<dbReference type="NCBIfam" id="NF010925">
    <property type="entry name" value="PRK14345.1"/>
    <property type="match status" value="1"/>
</dbReference>
<keyword evidence="9 12" id="KW-0012">Acyltransferase</keyword>
<dbReference type="HAMAP" id="MF_00013">
    <property type="entry name" value="LipB"/>
    <property type="match status" value="1"/>
</dbReference>
<feature type="binding site" evidence="12">
    <location>
        <begin position="146"/>
        <end position="148"/>
    </location>
    <ligand>
        <name>substrate</name>
    </ligand>
</feature>
<comment type="pathway">
    <text evidence="1 12">Protein modification; protein lipoylation via endogenous pathway; protein N(6)-(lipoyl)lysine from octanoyl-[acyl-carrier-protein]: step 1/2.</text>
</comment>
<feature type="binding site" evidence="13">
    <location>
        <position position="262"/>
    </location>
    <ligand>
        <name>[4Fe-4S] cluster</name>
        <dbReference type="ChEBI" id="CHEBI:49883"/>
        <label>1</label>
    </ligand>
</feature>
<evidence type="ECO:0000256" key="7">
    <source>
        <dbReference type="ARBA" id="ARBA00023004"/>
    </source>
</evidence>
<dbReference type="NCBIfam" id="NF004019">
    <property type="entry name" value="PRK05481.1"/>
    <property type="match status" value="1"/>
</dbReference>
<evidence type="ECO:0000259" key="15">
    <source>
        <dbReference type="PROSITE" id="PS51918"/>
    </source>
</evidence>
<evidence type="ECO:0000256" key="6">
    <source>
        <dbReference type="ARBA" id="ARBA00022723"/>
    </source>
</evidence>
<evidence type="ECO:0000256" key="13">
    <source>
        <dbReference type="HAMAP-Rule" id="MF_00206"/>
    </source>
</evidence>
<feature type="domain" description="Radical SAM core" evidence="15">
    <location>
        <begin position="269"/>
        <end position="483"/>
    </location>
</feature>
<comment type="function">
    <text evidence="10 12">Catalyzes the transfer of endogenously produced octanoic acid from octanoyl-acyl-carrier-protein onto the lipoyl domains of lipoate-dependent enzymes. Lipoyl-ACP can also act as a substrate although octanoyl-ACP is likely to be the physiological substrate.</text>
</comment>
<evidence type="ECO:0000256" key="10">
    <source>
        <dbReference type="ARBA" id="ARBA00024732"/>
    </source>
</evidence>
<dbReference type="EMBL" id="CP003360">
    <property type="protein sequence ID" value="AFM23479.1"/>
    <property type="molecule type" value="Genomic_DNA"/>
</dbReference>
<dbReference type="SFLD" id="SFLDS00029">
    <property type="entry name" value="Radical_SAM"/>
    <property type="match status" value="1"/>
</dbReference>
<dbReference type="AlphaFoldDB" id="I4C1N8"/>
<dbReference type="EC" id="2.3.1.181" evidence="12"/>
<dbReference type="InterPro" id="IPR045864">
    <property type="entry name" value="aa-tRNA-synth_II/BPL/LPL"/>
</dbReference>
<dbReference type="CDD" id="cd16444">
    <property type="entry name" value="LipB"/>
    <property type="match status" value="1"/>
</dbReference>
<dbReference type="GO" id="GO:0016992">
    <property type="term" value="F:lipoate synthase activity"/>
    <property type="evidence" value="ECO:0007669"/>
    <property type="project" value="UniProtKB-UniRule"/>
</dbReference>
<dbReference type="PROSITE" id="PS51733">
    <property type="entry name" value="BPL_LPL_CATALYTIC"/>
    <property type="match status" value="1"/>
</dbReference>
<dbReference type="GO" id="GO:0051539">
    <property type="term" value="F:4 iron, 4 sulfur cluster binding"/>
    <property type="evidence" value="ECO:0007669"/>
    <property type="project" value="UniProtKB-UniRule"/>
</dbReference>
<dbReference type="HAMAP" id="MF_00206">
    <property type="entry name" value="Lipoyl_synth"/>
    <property type="match status" value="1"/>
</dbReference>
<evidence type="ECO:0000256" key="4">
    <source>
        <dbReference type="ARBA" id="ARBA00022679"/>
    </source>
</evidence>
<dbReference type="SUPFAM" id="SSF55681">
    <property type="entry name" value="Class II aaRS and biotin synthetases"/>
    <property type="match status" value="1"/>
</dbReference>
<accession>I4C1N8</accession>
<evidence type="ECO:0000259" key="14">
    <source>
        <dbReference type="PROSITE" id="PS51733"/>
    </source>
</evidence>
<feature type="binding site" evidence="13">
    <location>
        <position position="494"/>
    </location>
    <ligand>
        <name>[4Fe-4S] cluster</name>
        <dbReference type="ChEBI" id="CHEBI:49883"/>
        <label>1</label>
    </ligand>
</feature>
<sequence>MTDASISHLQVLDWGLLIYDDALKLQEALVSERIAELSPDRLILVEHPPVVTIGRSGSLDDLRESEEAINRKGASVFHVDRGGMATFHGPGQLVAYPIVKLQTKDLRLYLQMLLETVAAVLRSYGLASEFRGRNPGVWAGAAKIASVGVACRRWVTYHGIALNVNADLRWFESINPCGDPDGKVTSMERELGQSVDMAEVKDRFTRAFCRIFGYATPPEVRQRPTERPSWLVLSPSCTESIDRMESVLSWLRLSTVCQSARCPNLGECFARGTATFMILGTICTRTCRFCAVDKGKPDAVDGGEPERIAQAVQLLRLKHAVITSVTRDDLPDGGAEHFVRTVEKVRECCPDVSVEVLVPDFRGSLKALQRICDIRPDVFNHNVETVKRLYPIVRPKARYQRSLGILEYAGKHGLIVKSGIMLGLGETEQEILEAITDLRRTGCSFLTLGQYLAPSKEHFPVSRYVSPAEFEEWAQIARSEGFKKVAAGPLVRSSYRAGEMVCSMRQPLKSYQSKG</sequence>
<evidence type="ECO:0000313" key="17">
    <source>
        <dbReference type="Proteomes" id="UP000006055"/>
    </source>
</evidence>
<dbReference type="EC" id="2.8.1.8" evidence="13"/>
<dbReference type="Proteomes" id="UP000006055">
    <property type="component" value="Chromosome"/>
</dbReference>
<dbReference type="RefSeq" id="WP_014808635.1">
    <property type="nucleotide sequence ID" value="NC_018025.1"/>
</dbReference>
<comment type="pathway">
    <text evidence="13">Protein modification; protein lipoylation via endogenous pathway; protein N(6)-(lipoyl)lysine from octanoyl-[acyl-carrier-protein]: step 2/2.</text>
</comment>
<dbReference type="GO" id="GO:0009249">
    <property type="term" value="P:protein lipoylation"/>
    <property type="evidence" value="ECO:0007669"/>
    <property type="project" value="UniProtKB-UniRule"/>
</dbReference>
<comment type="miscellaneous">
    <text evidence="12">In the reaction, the free carboxyl group of octanoic acid is attached via an amide linkage to the epsilon-amino group of a specific lysine residue of lipoyl domains of lipoate-dependent enzymes.</text>
</comment>
<dbReference type="SFLD" id="SFLDG01058">
    <property type="entry name" value="lipoyl_synthase_like"/>
    <property type="match status" value="1"/>
</dbReference>
<dbReference type="GO" id="GO:0033819">
    <property type="term" value="F:lipoyl(octanoyl) transferase activity"/>
    <property type="evidence" value="ECO:0007669"/>
    <property type="project" value="UniProtKB-EC"/>
</dbReference>
<feature type="domain" description="BPL/LPL catalytic" evidence="14">
    <location>
        <begin position="36"/>
        <end position="216"/>
    </location>
</feature>
<dbReference type="KEGG" id="dti:Desti_0754"/>
<feature type="binding site" evidence="12">
    <location>
        <begin position="159"/>
        <end position="161"/>
    </location>
    <ligand>
        <name>substrate</name>
    </ligand>
</feature>
<dbReference type="InterPro" id="IPR058240">
    <property type="entry name" value="rSAM_sf"/>
</dbReference>
<keyword evidence="4 12" id="KW-0808">Transferase</keyword>
<dbReference type="InterPro" id="IPR000544">
    <property type="entry name" value="Octanoyltransferase"/>
</dbReference>
<dbReference type="InterPro" id="IPR004143">
    <property type="entry name" value="BPL_LPL_catalytic"/>
</dbReference>
<feature type="binding site" evidence="13">
    <location>
        <position position="283"/>
    </location>
    <ligand>
        <name>[4Fe-4S] cluster</name>
        <dbReference type="ChEBI" id="CHEBI:49883"/>
        <label>2</label>
        <note>4Fe-4S-S-AdoMet</note>
    </ligand>
</feature>
<evidence type="ECO:0000256" key="11">
    <source>
        <dbReference type="ARBA" id="ARBA00047326"/>
    </source>
</evidence>
<dbReference type="SUPFAM" id="SSF102114">
    <property type="entry name" value="Radical SAM enzymes"/>
    <property type="match status" value="1"/>
</dbReference>
<protein>
    <recommendedName>
        <fullName evidence="12 13">Multifunctional fusion protein</fullName>
    </recommendedName>
    <domain>
        <recommendedName>
            <fullName evidence="13">Lipoyl synthase</fullName>
            <ecNumber evidence="13">2.8.1.8</ecNumber>
        </recommendedName>
        <alternativeName>
            <fullName evidence="13">Lip-syn</fullName>
        </alternativeName>
        <alternativeName>
            <fullName evidence="13">Lipoate synthase</fullName>
        </alternativeName>
        <alternativeName>
            <fullName evidence="13">Lipoic acid synthase</fullName>
        </alternativeName>
        <alternativeName>
            <fullName evidence="13">Sulfur insertion protein LipA</fullName>
            <shortName evidence="13">LS</shortName>
        </alternativeName>
    </domain>
    <domain>
        <recommendedName>
            <fullName evidence="12">Octanoyltransferase</fullName>
            <ecNumber evidence="12">2.3.1.181</ecNumber>
        </recommendedName>
        <alternativeName>
            <fullName evidence="12">Lipoate-protein ligase B</fullName>
        </alternativeName>
        <alternativeName>
            <fullName evidence="12">Lipoyl/octanoyl transferase</fullName>
        </alternativeName>
        <alternativeName>
            <fullName evidence="12">Octanoyl-[acyl-carrier-protein]-protein N-octanoyltransferase</fullName>
        </alternativeName>
    </domain>
</protein>
<keyword evidence="5 13" id="KW-0949">S-adenosyl-L-methionine</keyword>
<dbReference type="NCBIfam" id="TIGR00510">
    <property type="entry name" value="lipA"/>
    <property type="match status" value="1"/>
</dbReference>
<dbReference type="InterPro" id="IPR006638">
    <property type="entry name" value="Elp3/MiaA/NifB-like_rSAM"/>
</dbReference>
<comment type="catalytic activity">
    <reaction evidence="12">
        <text>octanoyl-[ACP] + L-lysyl-[protein] = N(6)-octanoyl-L-lysyl-[protein] + holo-[ACP] + H(+)</text>
        <dbReference type="Rhea" id="RHEA:17665"/>
        <dbReference type="Rhea" id="RHEA-COMP:9636"/>
        <dbReference type="Rhea" id="RHEA-COMP:9685"/>
        <dbReference type="Rhea" id="RHEA-COMP:9752"/>
        <dbReference type="Rhea" id="RHEA-COMP:9928"/>
        <dbReference type="ChEBI" id="CHEBI:15378"/>
        <dbReference type="ChEBI" id="CHEBI:29969"/>
        <dbReference type="ChEBI" id="CHEBI:64479"/>
        <dbReference type="ChEBI" id="CHEBI:78463"/>
        <dbReference type="ChEBI" id="CHEBI:78809"/>
        <dbReference type="EC" id="2.3.1.181"/>
    </reaction>
</comment>
<keyword evidence="16" id="KW-0436">Ligase</keyword>
<evidence type="ECO:0000313" key="16">
    <source>
        <dbReference type="EMBL" id="AFM23479.1"/>
    </source>
</evidence>
<dbReference type="PANTHER" id="PTHR10949:SF0">
    <property type="entry name" value="LIPOYL SYNTHASE, MITOCHONDRIAL"/>
    <property type="match status" value="1"/>
</dbReference>
<dbReference type="GO" id="GO:0016874">
    <property type="term" value="F:ligase activity"/>
    <property type="evidence" value="ECO:0007669"/>
    <property type="project" value="UniProtKB-KW"/>
</dbReference>
<proteinExistence type="inferred from homology"/>
<dbReference type="PROSITE" id="PS51918">
    <property type="entry name" value="RADICAL_SAM"/>
    <property type="match status" value="1"/>
</dbReference>
<feature type="binding site" evidence="12">
    <location>
        <begin position="81"/>
        <end position="88"/>
    </location>
    <ligand>
        <name>substrate</name>
    </ligand>
</feature>
<comment type="similarity">
    <text evidence="12">Belongs to the LipB family.</text>
</comment>
<feature type="binding site" evidence="13">
    <location>
        <position position="290"/>
    </location>
    <ligand>
        <name>[4Fe-4S] cluster</name>
        <dbReference type="ChEBI" id="CHEBI:49883"/>
        <label>2</label>
        <note>4Fe-4S-S-AdoMet</note>
    </ligand>
</feature>
<feature type="active site" description="Acyl-thioester intermediate" evidence="12">
    <location>
        <position position="177"/>
    </location>
</feature>
<evidence type="ECO:0000256" key="1">
    <source>
        <dbReference type="ARBA" id="ARBA00004821"/>
    </source>
</evidence>
<dbReference type="Pfam" id="PF21948">
    <property type="entry name" value="LplA-B_cat"/>
    <property type="match status" value="1"/>
</dbReference>
<feature type="binding site" evidence="13">
    <location>
        <position position="287"/>
    </location>
    <ligand>
        <name>[4Fe-4S] cluster</name>
        <dbReference type="ChEBI" id="CHEBI:49883"/>
        <label>2</label>
        <note>4Fe-4S-S-AdoMet</note>
    </ligand>
</feature>
<comment type="catalytic activity">
    <reaction evidence="11 13">
        <text>[[Fe-S] cluster scaffold protein carrying a second [4Fe-4S](2+) cluster] + N(6)-octanoyl-L-lysyl-[protein] + 2 oxidized [2Fe-2S]-[ferredoxin] + 2 S-adenosyl-L-methionine + 4 H(+) = [[Fe-S] cluster scaffold protein] + N(6)-[(R)-dihydrolipoyl]-L-lysyl-[protein] + 4 Fe(3+) + 2 hydrogen sulfide + 2 5'-deoxyadenosine + 2 L-methionine + 2 reduced [2Fe-2S]-[ferredoxin]</text>
        <dbReference type="Rhea" id="RHEA:16585"/>
        <dbReference type="Rhea" id="RHEA-COMP:9928"/>
        <dbReference type="Rhea" id="RHEA-COMP:10000"/>
        <dbReference type="Rhea" id="RHEA-COMP:10001"/>
        <dbReference type="Rhea" id="RHEA-COMP:10475"/>
        <dbReference type="Rhea" id="RHEA-COMP:14568"/>
        <dbReference type="Rhea" id="RHEA-COMP:14569"/>
        <dbReference type="ChEBI" id="CHEBI:15378"/>
        <dbReference type="ChEBI" id="CHEBI:17319"/>
        <dbReference type="ChEBI" id="CHEBI:29034"/>
        <dbReference type="ChEBI" id="CHEBI:29919"/>
        <dbReference type="ChEBI" id="CHEBI:33722"/>
        <dbReference type="ChEBI" id="CHEBI:33737"/>
        <dbReference type="ChEBI" id="CHEBI:33738"/>
        <dbReference type="ChEBI" id="CHEBI:57844"/>
        <dbReference type="ChEBI" id="CHEBI:59789"/>
        <dbReference type="ChEBI" id="CHEBI:78809"/>
        <dbReference type="ChEBI" id="CHEBI:83100"/>
        <dbReference type="EC" id="2.8.1.8"/>
    </reaction>
</comment>
<dbReference type="PATRIC" id="fig|706587.4.peg.851"/>
<organism evidence="16 17">
    <name type="scientific">Desulfomonile tiedjei (strain ATCC 49306 / DSM 6799 / DCB-1)</name>
    <dbReference type="NCBI Taxonomy" id="706587"/>
    <lineage>
        <taxon>Bacteria</taxon>
        <taxon>Pseudomonadati</taxon>
        <taxon>Thermodesulfobacteriota</taxon>
        <taxon>Desulfomonilia</taxon>
        <taxon>Desulfomonilales</taxon>
        <taxon>Desulfomonilaceae</taxon>
        <taxon>Desulfomonile</taxon>
    </lineage>
</organism>